<dbReference type="RefSeq" id="WP_079326534.1">
    <property type="nucleotide sequence ID" value="NZ_MXAP01000131.1"/>
</dbReference>
<evidence type="ECO:0000313" key="3">
    <source>
        <dbReference type="EMBL" id="OPH34817.1"/>
    </source>
</evidence>
<keyword evidence="1" id="KW-0732">Signal</keyword>
<dbReference type="InterPro" id="IPR029058">
    <property type="entry name" value="AB_hydrolase_fold"/>
</dbReference>
<keyword evidence="5" id="KW-1185">Reference proteome</keyword>
<dbReference type="NCBIfam" id="NF041556">
    <property type="entry name" value="tannase_B"/>
    <property type="match status" value="1"/>
</dbReference>
<proteinExistence type="predicted"/>
<dbReference type="Pfam" id="PF20434">
    <property type="entry name" value="BD-FAE"/>
    <property type="match status" value="1"/>
</dbReference>
<dbReference type="Proteomes" id="UP000254618">
    <property type="component" value="Unassembled WGS sequence"/>
</dbReference>
<gene>
    <name evidence="3" type="ORF">B5J93_11680</name>
    <name evidence="4" type="ORF">NCTC11012_01652</name>
</gene>
<dbReference type="PROSITE" id="PS51257">
    <property type="entry name" value="PROKAR_LIPOPROTEIN"/>
    <property type="match status" value="1"/>
</dbReference>
<dbReference type="EMBL" id="UGQF01000001">
    <property type="protein sequence ID" value="STZ03404.1"/>
    <property type="molecule type" value="Genomic_DNA"/>
</dbReference>
<feature type="chain" id="PRO_5016706025" description="BD-FAE-like domain-containing protein" evidence="1">
    <location>
        <begin position="20"/>
        <end position="514"/>
    </location>
</feature>
<evidence type="ECO:0000256" key="1">
    <source>
        <dbReference type="SAM" id="SignalP"/>
    </source>
</evidence>
<protein>
    <recommendedName>
        <fullName evidence="2">BD-FAE-like domain-containing protein</fullName>
    </recommendedName>
</protein>
<dbReference type="InterPro" id="IPR049492">
    <property type="entry name" value="BD-FAE-like_dom"/>
</dbReference>
<dbReference type="Gene3D" id="3.40.50.1820">
    <property type="entry name" value="alpha/beta hydrolase"/>
    <property type="match status" value="1"/>
</dbReference>
<accession>A0A378QSY8</accession>
<organism evidence="4 6">
    <name type="scientific">Moraxella equi</name>
    <dbReference type="NCBI Taxonomy" id="60442"/>
    <lineage>
        <taxon>Bacteria</taxon>
        <taxon>Pseudomonadati</taxon>
        <taxon>Pseudomonadota</taxon>
        <taxon>Gammaproteobacteria</taxon>
        <taxon>Moraxellales</taxon>
        <taxon>Moraxellaceae</taxon>
        <taxon>Moraxella</taxon>
    </lineage>
</organism>
<evidence type="ECO:0000313" key="5">
    <source>
        <dbReference type="Proteomes" id="UP000190777"/>
    </source>
</evidence>
<evidence type="ECO:0000313" key="6">
    <source>
        <dbReference type="Proteomes" id="UP000254618"/>
    </source>
</evidence>
<name>A0A378QSY8_9GAMM</name>
<dbReference type="SUPFAM" id="SSF53474">
    <property type="entry name" value="alpha/beta-Hydrolases"/>
    <property type="match status" value="1"/>
</dbReference>
<reference evidence="3 5" key="1">
    <citation type="submission" date="2017-03" db="EMBL/GenBank/DDBJ databases">
        <title>Draft genome sequence of Moraxella equi CCUG 4950T type strain.</title>
        <authorList>
            <person name="Salva-Serra F."/>
            <person name="Engstrom-Jakobsson H."/>
            <person name="Thorell K."/>
            <person name="Jaen-Luchoro D."/>
            <person name="Gonzales-Siles L."/>
            <person name="Karlsson R."/>
            <person name="Yazdan S."/>
            <person name="Boulund F."/>
            <person name="Johnning A."/>
            <person name="Engstrand L."/>
            <person name="Kristiansson E."/>
            <person name="Moore E."/>
        </authorList>
    </citation>
    <scope>NUCLEOTIDE SEQUENCE [LARGE SCALE GENOMIC DNA]</scope>
    <source>
        <strain evidence="3 5">CCUG 4950</strain>
    </source>
</reference>
<evidence type="ECO:0000259" key="2">
    <source>
        <dbReference type="Pfam" id="PF20434"/>
    </source>
</evidence>
<dbReference type="AlphaFoldDB" id="A0A378QSY8"/>
<evidence type="ECO:0000313" key="4">
    <source>
        <dbReference type="EMBL" id="STZ03404.1"/>
    </source>
</evidence>
<reference evidence="4 6" key="2">
    <citation type="submission" date="2018-06" db="EMBL/GenBank/DDBJ databases">
        <authorList>
            <consortium name="Pathogen Informatics"/>
            <person name="Doyle S."/>
        </authorList>
    </citation>
    <scope>NUCLEOTIDE SEQUENCE [LARGE SCALE GENOMIC DNA]</scope>
    <source>
        <strain evidence="4 6">NCTC11012</strain>
    </source>
</reference>
<dbReference type="EMBL" id="MXAP01000131">
    <property type="protein sequence ID" value="OPH34817.1"/>
    <property type="molecule type" value="Genomic_DNA"/>
</dbReference>
<feature type="domain" description="BD-FAE-like" evidence="2">
    <location>
        <begin position="141"/>
        <end position="280"/>
    </location>
</feature>
<feature type="signal peptide" evidence="1">
    <location>
        <begin position="1"/>
        <end position="19"/>
    </location>
</feature>
<sequence>MKSLLFIFIIALLSLSACTTPISQNTNPNANTNKLATTTIPSSLTFNPNNYKTITITQDDQSLVVRAFENIPYVANPTEPDYQVMNIYIPESYFTGDSINGYTADTAPIFFPNGVGGYMPAKPMTAESRAGRDGTPRPNSVVAALMRGYVVASAGARGRTLGTDGNYTGKAPSVIVDLKSAIAYLKANDALMAGRADRIIANGTSVGGAMSLLLGASGNSMDYHAELQKIGAIMTADDSVFAVSAYAPITNLENADMAYEWQFNGIDDYHKMHISMLDDNVKRERIKANLTDEQKSWSNELKANFPSYINGLKLKGHNGRSLTLDNNGNGTFKDEVIYHLNNSANTAFKNGTDLNEFDFLAQRKSANPFYVADFDGYLRYLGRSKGVPAFDATDLTSGENNLFGNKTLNNQHFTAFGKKYGQGSMADAHTVKMMNVMNYIAQSPTEHWRIRHGVKDNDTSLAVPVILATALQNQGKNVDFALAWGVGHGEDYDLDELFDWVDKLVKAKGVGKSE</sequence>
<dbReference type="InterPro" id="IPR048124">
    <property type="entry name" value="Tannase_B"/>
</dbReference>
<dbReference type="Proteomes" id="UP000190777">
    <property type="component" value="Unassembled WGS sequence"/>
</dbReference>